<gene>
    <name evidence="1" type="ORF">METZ01_LOCUS466186</name>
</gene>
<accession>A0A383B059</accession>
<organism evidence="1">
    <name type="scientific">marine metagenome</name>
    <dbReference type="NCBI Taxonomy" id="408172"/>
    <lineage>
        <taxon>unclassified sequences</taxon>
        <taxon>metagenomes</taxon>
        <taxon>ecological metagenomes</taxon>
    </lineage>
</organism>
<dbReference type="AlphaFoldDB" id="A0A383B059"/>
<sequence>WAQNLRCRWRWGHGGLHPVGPSAGVPAACPGNGRSCLACDAGFQGCQHMVRRVDPQGCGGEHPCPLQM</sequence>
<protein>
    <submittedName>
        <fullName evidence="1">Uncharacterized protein</fullName>
    </submittedName>
</protein>
<evidence type="ECO:0000313" key="1">
    <source>
        <dbReference type="EMBL" id="SVE13332.1"/>
    </source>
</evidence>
<proteinExistence type="predicted"/>
<dbReference type="EMBL" id="UINC01196358">
    <property type="protein sequence ID" value="SVE13332.1"/>
    <property type="molecule type" value="Genomic_DNA"/>
</dbReference>
<feature type="non-terminal residue" evidence="1">
    <location>
        <position position="68"/>
    </location>
</feature>
<reference evidence="1" key="1">
    <citation type="submission" date="2018-05" db="EMBL/GenBank/DDBJ databases">
        <authorList>
            <person name="Lanie J.A."/>
            <person name="Ng W.-L."/>
            <person name="Kazmierczak K.M."/>
            <person name="Andrzejewski T.M."/>
            <person name="Davidsen T.M."/>
            <person name="Wayne K.J."/>
            <person name="Tettelin H."/>
            <person name="Glass J.I."/>
            <person name="Rusch D."/>
            <person name="Podicherti R."/>
            <person name="Tsui H.-C.T."/>
            <person name="Winkler M.E."/>
        </authorList>
    </citation>
    <scope>NUCLEOTIDE SEQUENCE</scope>
</reference>
<feature type="non-terminal residue" evidence="1">
    <location>
        <position position="1"/>
    </location>
</feature>
<name>A0A383B059_9ZZZZ</name>